<dbReference type="EMBL" id="JACXVP010000005">
    <property type="protein sequence ID" value="KAG5606422.1"/>
    <property type="molecule type" value="Genomic_DNA"/>
</dbReference>
<reference evidence="1 2" key="1">
    <citation type="submission" date="2020-09" db="EMBL/GenBank/DDBJ databases">
        <title>De no assembly of potato wild relative species, Solanum commersonii.</title>
        <authorList>
            <person name="Cho K."/>
        </authorList>
    </citation>
    <scope>NUCLEOTIDE SEQUENCE [LARGE SCALE GENOMIC DNA]</scope>
    <source>
        <strain evidence="1">LZ3.2</strain>
        <tissue evidence="1">Leaf</tissue>
    </source>
</reference>
<proteinExistence type="predicted"/>
<feature type="non-terminal residue" evidence="1">
    <location>
        <position position="1"/>
    </location>
</feature>
<accession>A0A9J5Z5X3</accession>
<evidence type="ECO:0000313" key="2">
    <source>
        <dbReference type="Proteomes" id="UP000824120"/>
    </source>
</evidence>
<organism evidence="1 2">
    <name type="scientific">Solanum commersonii</name>
    <name type="common">Commerson's wild potato</name>
    <name type="synonym">Commerson's nightshade</name>
    <dbReference type="NCBI Taxonomy" id="4109"/>
    <lineage>
        <taxon>Eukaryota</taxon>
        <taxon>Viridiplantae</taxon>
        <taxon>Streptophyta</taxon>
        <taxon>Embryophyta</taxon>
        <taxon>Tracheophyta</taxon>
        <taxon>Spermatophyta</taxon>
        <taxon>Magnoliopsida</taxon>
        <taxon>eudicotyledons</taxon>
        <taxon>Gunneridae</taxon>
        <taxon>Pentapetalae</taxon>
        <taxon>asterids</taxon>
        <taxon>lamiids</taxon>
        <taxon>Solanales</taxon>
        <taxon>Solanaceae</taxon>
        <taxon>Solanoideae</taxon>
        <taxon>Solaneae</taxon>
        <taxon>Solanum</taxon>
    </lineage>
</organism>
<name>A0A9J5Z5X3_SOLCO</name>
<comment type="caution">
    <text evidence="1">The sequence shown here is derived from an EMBL/GenBank/DDBJ whole genome shotgun (WGS) entry which is preliminary data.</text>
</comment>
<keyword evidence="2" id="KW-1185">Reference proteome</keyword>
<sequence length="284" mass="32141">ILQFEDSQRPTSKFSKVNFFNPSKLRKNSPEYLINSKYKDKMPDTQLKCSKSYLLSPKMCYEGPFSENFRRSDDPLVDTLSALGDPQAHLSSFFHPIKTQVQHLRKDVSNSATKDSIMNAHNKTQLTHARINCALKDSSCGSPLSKMLKFIILASNASSSSTKVLKCPHDKDDSIFTYNSSNIYSSRITYDSHTHKDEHIHDFTHRFALIFQSTFLSAYSRSKRIRLKGVKQGSHISQGWPQKRYIVKLFHSSKLLPKIISSACITWSTGPTGQILGVITQGSK</sequence>
<protein>
    <submittedName>
        <fullName evidence="1">Uncharacterized protein</fullName>
    </submittedName>
</protein>
<dbReference type="Proteomes" id="UP000824120">
    <property type="component" value="Chromosome 5"/>
</dbReference>
<dbReference type="AlphaFoldDB" id="A0A9J5Z5X3"/>
<evidence type="ECO:0000313" key="1">
    <source>
        <dbReference type="EMBL" id="KAG5606422.1"/>
    </source>
</evidence>
<gene>
    <name evidence="1" type="ORF">H5410_027914</name>
</gene>